<evidence type="ECO:0000256" key="1">
    <source>
        <dbReference type="SAM" id="MobiDB-lite"/>
    </source>
</evidence>
<dbReference type="AlphaFoldDB" id="A0A9Q0LQT4"/>
<sequence>MKQKFSFSFFFFLFFFHFSFFIFFLFFFLKCPVIIDLSIQHKMKYYLIYKWAKKNKKNFLKKSKKNTMNFIIKYSLQKPSTPNKQHSNHQKSSHKTPTGQRNKATTTGHKGKK</sequence>
<dbReference type="Proteomes" id="UP001149090">
    <property type="component" value="Unassembled WGS sequence"/>
</dbReference>
<name>A0A9Q0LQT4_ANAIG</name>
<gene>
    <name evidence="3" type="ORF">M0811_00592</name>
</gene>
<keyword evidence="2" id="KW-1133">Transmembrane helix</keyword>
<evidence type="ECO:0000313" key="3">
    <source>
        <dbReference type="EMBL" id="KAJ5077272.1"/>
    </source>
</evidence>
<keyword evidence="4" id="KW-1185">Reference proteome</keyword>
<feature type="region of interest" description="Disordered" evidence="1">
    <location>
        <begin position="77"/>
        <end position="113"/>
    </location>
</feature>
<feature type="compositionally biased region" description="Polar residues" evidence="1">
    <location>
        <begin position="95"/>
        <end position="113"/>
    </location>
</feature>
<dbReference type="EMBL" id="JAPDFW010000059">
    <property type="protein sequence ID" value="KAJ5077272.1"/>
    <property type="molecule type" value="Genomic_DNA"/>
</dbReference>
<accession>A0A9Q0LQT4</accession>
<organism evidence="3 4">
    <name type="scientific">Anaeramoeba ignava</name>
    <name type="common">Anaerobic marine amoeba</name>
    <dbReference type="NCBI Taxonomy" id="1746090"/>
    <lineage>
        <taxon>Eukaryota</taxon>
        <taxon>Metamonada</taxon>
        <taxon>Anaeramoebidae</taxon>
        <taxon>Anaeramoeba</taxon>
    </lineage>
</organism>
<keyword evidence="2" id="KW-0812">Transmembrane</keyword>
<comment type="caution">
    <text evidence="3">The sequence shown here is derived from an EMBL/GenBank/DDBJ whole genome shotgun (WGS) entry which is preliminary data.</text>
</comment>
<proteinExistence type="predicted"/>
<evidence type="ECO:0000313" key="4">
    <source>
        <dbReference type="Proteomes" id="UP001149090"/>
    </source>
</evidence>
<protein>
    <submittedName>
        <fullName evidence="3">Uncharacterized protein</fullName>
    </submittedName>
</protein>
<evidence type="ECO:0000256" key="2">
    <source>
        <dbReference type="SAM" id="Phobius"/>
    </source>
</evidence>
<reference evidence="3" key="1">
    <citation type="submission" date="2022-10" db="EMBL/GenBank/DDBJ databases">
        <title>Novel sulphate-reducing endosymbionts in the free-living metamonad Anaeramoeba.</title>
        <authorList>
            <person name="Jerlstrom-Hultqvist J."/>
            <person name="Cepicka I."/>
            <person name="Gallot-Lavallee L."/>
            <person name="Salas-Leiva D."/>
            <person name="Curtis B.A."/>
            <person name="Zahonova K."/>
            <person name="Pipaliya S."/>
            <person name="Dacks J."/>
            <person name="Roger A.J."/>
        </authorList>
    </citation>
    <scope>NUCLEOTIDE SEQUENCE</scope>
    <source>
        <strain evidence="3">BMAN</strain>
    </source>
</reference>
<keyword evidence="2" id="KW-0472">Membrane</keyword>
<feature type="transmembrane region" description="Helical" evidence="2">
    <location>
        <begin position="7"/>
        <end position="29"/>
    </location>
</feature>